<organism evidence="1 2">
    <name type="scientific">Clostridium gallinarum</name>
    <dbReference type="NCBI Taxonomy" id="2762246"/>
    <lineage>
        <taxon>Bacteria</taxon>
        <taxon>Bacillati</taxon>
        <taxon>Bacillota</taxon>
        <taxon>Clostridia</taxon>
        <taxon>Eubacteriales</taxon>
        <taxon>Clostridiaceae</taxon>
        <taxon>Clostridium</taxon>
    </lineage>
</organism>
<name>A0ABR8Q1E7_9CLOT</name>
<accession>A0ABR8Q1E7</accession>
<comment type="caution">
    <text evidence="1">The sequence shown here is derived from an EMBL/GenBank/DDBJ whole genome shotgun (WGS) entry which is preliminary data.</text>
</comment>
<evidence type="ECO:0000313" key="1">
    <source>
        <dbReference type="EMBL" id="MBD7914243.1"/>
    </source>
</evidence>
<evidence type="ECO:0000313" key="2">
    <source>
        <dbReference type="Proteomes" id="UP000640335"/>
    </source>
</evidence>
<dbReference type="Proteomes" id="UP000640335">
    <property type="component" value="Unassembled WGS sequence"/>
</dbReference>
<proteinExistence type="predicted"/>
<sequence>MKGQTFKIGNTTIIVRETTPKEEDIRRCYDVCNELFRGRPECFYTREETQELNRLLAEEKKNNELMM</sequence>
<dbReference type="RefSeq" id="WP_191748682.1">
    <property type="nucleotide sequence ID" value="NZ_JACSQZ010000008.1"/>
</dbReference>
<gene>
    <name evidence="1" type="ORF">H9660_03700</name>
</gene>
<keyword evidence="2" id="KW-1185">Reference proteome</keyword>
<protein>
    <submittedName>
        <fullName evidence="1">Uncharacterized protein</fullName>
    </submittedName>
</protein>
<reference evidence="1 2" key="1">
    <citation type="submission" date="2020-08" db="EMBL/GenBank/DDBJ databases">
        <title>A Genomic Blueprint of the Chicken Gut Microbiome.</title>
        <authorList>
            <person name="Gilroy R."/>
            <person name="Ravi A."/>
            <person name="Getino M."/>
            <person name="Pursley I."/>
            <person name="Horton D.L."/>
            <person name="Alikhan N.-F."/>
            <person name="Baker D."/>
            <person name="Gharbi K."/>
            <person name="Hall N."/>
            <person name="Watson M."/>
            <person name="Adriaenssens E.M."/>
            <person name="Foster-Nyarko E."/>
            <person name="Jarju S."/>
            <person name="Secka A."/>
            <person name="Antonio M."/>
            <person name="Oren A."/>
            <person name="Chaudhuri R."/>
            <person name="La Ragione R.M."/>
            <person name="Hildebrand F."/>
            <person name="Pallen M.J."/>
        </authorList>
    </citation>
    <scope>NUCLEOTIDE SEQUENCE [LARGE SCALE GENOMIC DNA]</scope>
    <source>
        <strain evidence="1 2">Sa3CUN1</strain>
    </source>
</reference>
<dbReference type="EMBL" id="JACSQZ010000008">
    <property type="protein sequence ID" value="MBD7914243.1"/>
    <property type="molecule type" value="Genomic_DNA"/>
</dbReference>